<dbReference type="GO" id="GO:0045505">
    <property type="term" value="F:dynein intermediate chain binding"/>
    <property type="evidence" value="ECO:0007669"/>
    <property type="project" value="InterPro"/>
</dbReference>
<sequence length="229" mass="25998">AWTHWNTVVTEYVYPKDHDPEYAYILVPNVDNVRTDFLIQTIAKQHKPVLLIGEQGSAKTVIIQSYMSRYNAEEHSQKTVNFSSATTPNMVQRIIESYVDKRVGTTYGPPAGKKMTVFIDDINMPTINEWGDQITNEIVRQLVEQSGFYSLDKPGEFTTIVDIQLLAAMIHPGGGRNDIPQRLKRQFCIFNCTLPSNVSIDKIFSVIATGHYAKERGFNDEIRALIDKL</sequence>
<reference evidence="2" key="1">
    <citation type="submission" date="2021-02" db="EMBL/GenBank/DDBJ databases">
        <authorList>
            <person name="Nowell W R."/>
        </authorList>
    </citation>
    <scope>NUCLEOTIDE SEQUENCE</scope>
</reference>
<dbReference type="AlphaFoldDB" id="A0A8S3FRC7"/>
<dbReference type="Pfam" id="PF12775">
    <property type="entry name" value="AAA_7"/>
    <property type="match status" value="1"/>
</dbReference>
<dbReference type="GO" id="GO:0005858">
    <property type="term" value="C:axonemal dynein complex"/>
    <property type="evidence" value="ECO:0007669"/>
    <property type="project" value="TreeGrafter"/>
</dbReference>
<dbReference type="GO" id="GO:0051959">
    <property type="term" value="F:dynein light intermediate chain binding"/>
    <property type="evidence" value="ECO:0007669"/>
    <property type="project" value="InterPro"/>
</dbReference>
<evidence type="ECO:0008006" key="4">
    <source>
        <dbReference type="Google" id="ProtNLM"/>
    </source>
</evidence>
<comment type="caution">
    <text evidence="2">The sequence shown here is derived from an EMBL/GenBank/DDBJ whole genome shotgun (WGS) entry which is preliminary data.</text>
</comment>
<comment type="similarity">
    <text evidence="1">Belongs to the dynein heavy chain family.</text>
</comment>
<dbReference type="EMBL" id="CAJOBH010250302">
    <property type="protein sequence ID" value="CAF5136635.1"/>
    <property type="molecule type" value="Genomic_DNA"/>
</dbReference>
<proteinExistence type="inferred from homology"/>
<feature type="non-terminal residue" evidence="2">
    <location>
        <position position="229"/>
    </location>
</feature>
<gene>
    <name evidence="2" type="ORF">BYL167_LOCUS69434</name>
</gene>
<dbReference type="InterPro" id="IPR027417">
    <property type="entry name" value="P-loop_NTPase"/>
</dbReference>
<evidence type="ECO:0000313" key="3">
    <source>
        <dbReference type="Proteomes" id="UP000681967"/>
    </source>
</evidence>
<dbReference type="Gene3D" id="3.40.50.300">
    <property type="entry name" value="P-loop containing nucleotide triphosphate hydrolases"/>
    <property type="match status" value="1"/>
</dbReference>
<dbReference type="PANTHER" id="PTHR46532:SF4">
    <property type="entry name" value="AAA+ ATPASE DOMAIN-CONTAINING PROTEIN"/>
    <property type="match status" value="1"/>
</dbReference>
<evidence type="ECO:0000256" key="1">
    <source>
        <dbReference type="ARBA" id="ARBA00008887"/>
    </source>
</evidence>
<dbReference type="PANTHER" id="PTHR46532">
    <property type="entry name" value="MALE FERTILITY FACTOR KL5"/>
    <property type="match status" value="1"/>
</dbReference>
<dbReference type="FunFam" id="3.40.50.300:FF:001221">
    <property type="entry name" value="Axonemal dynein heavy chain 8"/>
    <property type="match status" value="1"/>
</dbReference>
<evidence type="ECO:0000313" key="2">
    <source>
        <dbReference type="EMBL" id="CAF5136635.1"/>
    </source>
</evidence>
<protein>
    <recommendedName>
        <fullName evidence="4">Dynein heavy chain</fullName>
    </recommendedName>
</protein>
<dbReference type="GO" id="GO:0007018">
    <property type="term" value="P:microtubule-based movement"/>
    <property type="evidence" value="ECO:0007669"/>
    <property type="project" value="InterPro"/>
</dbReference>
<organism evidence="2 3">
    <name type="scientific">Rotaria magnacalcarata</name>
    <dbReference type="NCBI Taxonomy" id="392030"/>
    <lineage>
        <taxon>Eukaryota</taxon>
        <taxon>Metazoa</taxon>
        <taxon>Spiralia</taxon>
        <taxon>Gnathifera</taxon>
        <taxon>Rotifera</taxon>
        <taxon>Eurotatoria</taxon>
        <taxon>Bdelloidea</taxon>
        <taxon>Philodinida</taxon>
        <taxon>Philodinidae</taxon>
        <taxon>Rotaria</taxon>
    </lineage>
</organism>
<name>A0A8S3FRC7_9BILA</name>
<accession>A0A8S3FRC7</accession>
<feature type="non-terminal residue" evidence="2">
    <location>
        <position position="1"/>
    </location>
</feature>
<dbReference type="Gene3D" id="1.20.920.30">
    <property type="match status" value="1"/>
</dbReference>
<dbReference type="SUPFAM" id="SSF52540">
    <property type="entry name" value="P-loop containing nucleoside triphosphate hydrolases"/>
    <property type="match status" value="1"/>
</dbReference>
<dbReference type="InterPro" id="IPR026983">
    <property type="entry name" value="DHC"/>
</dbReference>
<dbReference type="Proteomes" id="UP000681967">
    <property type="component" value="Unassembled WGS sequence"/>
</dbReference>